<comment type="caution">
    <text evidence="1">The sequence shown here is derived from an EMBL/GenBank/DDBJ whole genome shotgun (WGS) entry which is preliminary data.</text>
</comment>
<name>A0ABT5L799_9ALTE</name>
<dbReference type="RefSeq" id="WP_273642831.1">
    <property type="nucleotide sequence ID" value="NZ_JAQQXP010000004.1"/>
</dbReference>
<sequence>MKKNTFVELKLNKQVIVREINVKRVQYKLKQLRVAHLYNHPMSKVCHVVTNMDLAVGNIFEASL</sequence>
<keyword evidence="2" id="KW-1185">Reference proteome</keyword>
<proteinExistence type="predicted"/>
<accession>A0ABT5L799</accession>
<reference evidence="1 2" key="1">
    <citation type="submission" date="2022-10" db="EMBL/GenBank/DDBJ databases">
        <title>Alteromonas sp. chi3 Genome sequencing.</title>
        <authorList>
            <person name="Park S."/>
        </authorList>
    </citation>
    <scope>NUCLEOTIDE SEQUENCE [LARGE SCALE GENOMIC DNA]</scope>
    <source>
        <strain evidence="2">chi3</strain>
    </source>
</reference>
<evidence type="ECO:0000313" key="1">
    <source>
        <dbReference type="EMBL" id="MDC8832930.1"/>
    </source>
</evidence>
<evidence type="ECO:0000313" key="2">
    <source>
        <dbReference type="Proteomes" id="UP001218788"/>
    </source>
</evidence>
<gene>
    <name evidence="1" type="ORF">OIK42_19425</name>
</gene>
<protein>
    <submittedName>
        <fullName evidence="1">Uncharacterized protein</fullName>
    </submittedName>
</protein>
<organism evidence="1 2">
    <name type="scientific">Alteromonas gilva</name>
    <dbReference type="NCBI Taxonomy" id="2987522"/>
    <lineage>
        <taxon>Bacteria</taxon>
        <taxon>Pseudomonadati</taxon>
        <taxon>Pseudomonadota</taxon>
        <taxon>Gammaproteobacteria</taxon>
        <taxon>Alteromonadales</taxon>
        <taxon>Alteromonadaceae</taxon>
        <taxon>Alteromonas/Salinimonas group</taxon>
        <taxon>Alteromonas</taxon>
    </lineage>
</organism>
<dbReference type="EMBL" id="JAQQXP010000004">
    <property type="protein sequence ID" value="MDC8832930.1"/>
    <property type="molecule type" value="Genomic_DNA"/>
</dbReference>
<dbReference type="Proteomes" id="UP001218788">
    <property type="component" value="Unassembled WGS sequence"/>
</dbReference>